<dbReference type="AlphaFoldDB" id="A0A9Q8PHW2"/>
<dbReference type="Proteomes" id="UP000756132">
    <property type="component" value="Chromosome 10"/>
</dbReference>
<dbReference type="Gene3D" id="1.20.1050.10">
    <property type="match status" value="1"/>
</dbReference>
<accession>A0A9Q8PHW2</accession>
<dbReference type="GeneID" id="71991976"/>
<evidence type="ECO:0000259" key="3">
    <source>
        <dbReference type="PROSITE" id="PS50405"/>
    </source>
</evidence>
<keyword evidence="5" id="KW-1185">Reference proteome</keyword>
<dbReference type="OrthoDB" id="2309723at2759"/>
<dbReference type="PANTHER" id="PTHR44051">
    <property type="entry name" value="GLUTATHIONE S-TRANSFERASE-RELATED"/>
    <property type="match status" value="1"/>
</dbReference>
<dbReference type="Gene3D" id="3.40.30.10">
    <property type="entry name" value="Glutaredoxin"/>
    <property type="match status" value="1"/>
</dbReference>
<feature type="domain" description="GST C-terminal" evidence="3">
    <location>
        <begin position="88"/>
        <end position="224"/>
    </location>
</feature>
<reference evidence="4" key="2">
    <citation type="journal article" date="2022" name="Microb. Genom.">
        <title>A chromosome-scale genome assembly of the tomato pathogen Cladosporium fulvum reveals a compartmentalized genome architecture and the presence of a dispensable chromosome.</title>
        <authorList>
            <person name="Zaccaron A.Z."/>
            <person name="Chen L.H."/>
            <person name="Samaras A."/>
            <person name="Stergiopoulos I."/>
        </authorList>
    </citation>
    <scope>NUCLEOTIDE SEQUENCE</scope>
    <source>
        <strain evidence="4">Race5_Kim</strain>
    </source>
</reference>
<dbReference type="SUPFAM" id="SSF52833">
    <property type="entry name" value="Thioredoxin-like"/>
    <property type="match status" value="1"/>
</dbReference>
<evidence type="ECO:0000256" key="1">
    <source>
        <dbReference type="ARBA" id="ARBA00007409"/>
    </source>
</evidence>
<gene>
    <name evidence="4" type="ORF">CLAFUR5_12098</name>
</gene>
<dbReference type="PANTHER" id="PTHR44051:SF8">
    <property type="entry name" value="GLUTATHIONE S-TRANSFERASE GSTA"/>
    <property type="match status" value="1"/>
</dbReference>
<dbReference type="Pfam" id="PF13409">
    <property type="entry name" value="GST_N_2"/>
    <property type="match status" value="1"/>
</dbReference>
<dbReference type="InterPro" id="IPR040079">
    <property type="entry name" value="Glutathione_S-Trfase"/>
</dbReference>
<feature type="domain" description="GST N-terminal" evidence="2">
    <location>
        <begin position="1"/>
        <end position="83"/>
    </location>
</feature>
<evidence type="ECO:0000259" key="2">
    <source>
        <dbReference type="PROSITE" id="PS50404"/>
    </source>
</evidence>
<dbReference type="RefSeq" id="XP_047767083.1">
    <property type="nucleotide sequence ID" value="XM_047911246.1"/>
</dbReference>
<dbReference type="EMBL" id="CP090172">
    <property type="protein sequence ID" value="UJO22717.1"/>
    <property type="molecule type" value="Genomic_DNA"/>
</dbReference>
<dbReference type="PROSITE" id="PS50404">
    <property type="entry name" value="GST_NTER"/>
    <property type="match status" value="1"/>
</dbReference>
<dbReference type="InterPro" id="IPR010987">
    <property type="entry name" value="Glutathione-S-Trfase_C-like"/>
</dbReference>
<evidence type="ECO:0000313" key="4">
    <source>
        <dbReference type="EMBL" id="UJO22717.1"/>
    </source>
</evidence>
<dbReference type="CDD" id="cd03057">
    <property type="entry name" value="GST_N_Beta"/>
    <property type="match status" value="1"/>
</dbReference>
<protein>
    <submittedName>
        <fullName evidence="4">Glutathione S-transferase</fullName>
    </submittedName>
</protein>
<sequence>MVKLRLWLSPGACSLAPHVALQESGLAFEILIIDITKPPYGFPEKYQHINPKKRIPILEYDDQIITETTAIMTATSQLAPDKHLFGKTNLEVIRTYEWLNWLSGTVHERGLGALFSPQWYVDNATAQEGVSQKARTWVDHCFGLIENRLADSKTTYASGDDFTVADIFLWVMYRWGYLLKIDMEKQYPSWTKLAAEVVKREAVKAAVEKEGIPMIRDNRAPPEYGTMHDRGF</sequence>
<dbReference type="InterPro" id="IPR004046">
    <property type="entry name" value="GST_C"/>
</dbReference>
<dbReference type="Pfam" id="PF14497">
    <property type="entry name" value="GST_C_3"/>
    <property type="match status" value="1"/>
</dbReference>
<dbReference type="SFLD" id="SFLDS00019">
    <property type="entry name" value="Glutathione_Transferase_(cytos"/>
    <property type="match status" value="1"/>
</dbReference>
<evidence type="ECO:0000313" key="5">
    <source>
        <dbReference type="Proteomes" id="UP000756132"/>
    </source>
</evidence>
<organism evidence="4 5">
    <name type="scientific">Passalora fulva</name>
    <name type="common">Tomato leaf mold</name>
    <name type="synonym">Cladosporium fulvum</name>
    <dbReference type="NCBI Taxonomy" id="5499"/>
    <lineage>
        <taxon>Eukaryota</taxon>
        <taxon>Fungi</taxon>
        <taxon>Dikarya</taxon>
        <taxon>Ascomycota</taxon>
        <taxon>Pezizomycotina</taxon>
        <taxon>Dothideomycetes</taxon>
        <taxon>Dothideomycetidae</taxon>
        <taxon>Mycosphaerellales</taxon>
        <taxon>Mycosphaerellaceae</taxon>
        <taxon>Fulvia</taxon>
    </lineage>
</organism>
<name>A0A9Q8PHW2_PASFU</name>
<dbReference type="KEGG" id="ffu:CLAFUR5_12098"/>
<dbReference type="PROSITE" id="PS50405">
    <property type="entry name" value="GST_CTER"/>
    <property type="match status" value="1"/>
</dbReference>
<dbReference type="InterPro" id="IPR036282">
    <property type="entry name" value="Glutathione-S-Trfase_C_sf"/>
</dbReference>
<comment type="similarity">
    <text evidence="1">Belongs to the GST superfamily.</text>
</comment>
<dbReference type="InterPro" id="IPR004045">
    <property type="entry name" value="Glutathione_S-Trfase_N"/>
</dbReference>
<dbReference type="SFLD" id="SFLDG00358">
    <property type="entry name" value="Main_(cytGST)"/>
    <property type="match status" value="1"/>
</dbReference>
<proteinExistence type="inferred from homology"/>
<dbReference type="OMA" id="WARAVKL"/>
<reference evidence="4" key="1">
    <citation type="submission" date="2021-12" db="EMBL/GenBank/DDBJ databases">
        <authorList>
            <person name="Zaccaron A."/>
            <person name="Stergiopoulos I."/>
        </authorList>
    </citation>
    <scope>NUCLEOTIDE SEQUENCE</scope>
    <source>
        <strain evidence="4">Race5_Kim</strain>
    </source>
</reference>
<dbReference type="SUPFAM" id="SSF47616">
    <property type="entry name" value="GST C-terminal domain-like"/>
    <property type="match status" value="1"/>
</dbReference>
<dbReference type="InterPro" id="IPR036249">
    <property type="entry name" value="Thioredoxin-like_sf"/>
</dbReference>
<dbReference type="CDD" id="cd03188">
    <property type="entry name" value="GST_C_Beta"/>
    <property type="match status" value="1"/>
</dbReference>